<keyword evidence="3" id="KW-1185">Reference proteome</keyword>
<sequence length="168" mass="19263">MGFCMHLHTIALPHLVSLSLEYVSRHCFYFPFQHLPRLRHLTLGNEGFCFFPKSSSEPSPALTFPKLRSLVISEASSFQQLCRTMTLINVLPHIKQVVLTQMPRLMFSYPLFAGQSSSGSQIAWTDLVRDIVYFIRRCPMIRSVTVRNAREHCYPSAELIGDRGRIDC</sequence>
<dbReference type="InterPro" id="IPR032675">
    <property type="entry name" value="LRR_dom_sf"/>
</dbReference>
<dbReference type="SUPFAM" id="SSF52058">
    <property type="entry name" value="L domain-like"/>
    <property type="match status" value="1"/>
</dbReference>
<protein>
    <submittedName>
        <fullName evidence="2">Uncharacterized protein</fullName>
    </submittedName>
</protein>
<feature type="chain" id="PRO_5013247548" evidence="1">
    <location>
        <begin position="19"/>
        <end position="168"/>
    </location>
</feature>
<feature type="signal peptide" evidence="1">
    <location>
        <begin position="1"/>
        <end position="18"/>
    </location>
</feature>
<gene>
    <name evidence="2" type="ORF">LENED_008800</name>
</gene>
<evidence type="ECO:0000313" key="3">
    <source>
        <dbReference type="Proteomes" id="UP000188533"/>
    </source>
</evidence>
<comment type="caution">
    <text evidence="2">The sequence shown here is derived from an EMBL/GenBank/DDBJ whole genome shotgun (WGS) entry which is preliminary data.</text>
</comment>
<accession>A0A1Q3EHZ9</accession>
<dbReference type="AlphaFoldDB" id="A0A1Q3EHZ9"/>
<evidence type="ECO:0000313" key="2">
    <source>
        <dbReference type="EMBL" id="GAW06848.1"/>
    </source>
</evidence>
<evidence type="ECO:0000256" key="1">
    <source>
        <dbReference type="SAM" id="SignalP"/>
    </source>
</evidence>
<keyword evidence="1" id="KW-0732">Signal</keyword>
<dbReference type="Gene3D" id="3.80.10.10">
    <property type="entry name" value="Ribonuclease Inhibitor"/>
    <property type="match status" value="1"/>
</dbReference>
<dbReference type="Proteomes" id="UP000188533">
    <property type="component" value="Unassembled WGS sequence"/>
</dbReference>
<proteinExistence type="predicted"/>
<dbReference type="EMBL" id="BDGU01000355">
    <property type="protein sequence ID" value="GAW06848.1"/>
    <property type="molecule type" value="Genomic_DNA"/>
</dbReference>
<organism evidence="2 3">
    <name type="scientific">Lentinula edodes</name>
    <name type="common">Shiitake mushroom</name>
    <name type="synonym">Lentinus edodes</name>
    <dbReference type="NCBI Taxonomy" id="5353"/>
    <lineage>
        <taxon>Eukaryota</taxon>
        <taxon>Fungi</taxon>
        <taxon>Dikarya</taxon>
        <taxon>Basidiomycota</taxon>
        <taxon>Agaricomycotina</taxon>
        <taxon>Agaricomycetes</taxon>
        <taxon>Agaricomycetidae</taxon>
        <taxon>Agaricales</taxon>
        <taxon>Marasmiineae</taxon>
        <taxon>Omphalotaceae</taxon>
        <taxon>Lentinula</taxon>
    </lineage>
</organism>
<reference evidence="2 3" key="1">
    <citation type="submission" date="2016-08" db="EMBL/GenBank/DDBJ databases">
        <authorList>
            <consortium name="Lentinula edodes genome sequencing consortium"/>
            <person name="Sakamoto Y."/>
            <person name="Nakade K."/>
            <person name="Sato S."/>
            <person name="Yoshida Y."/>
            <person name="Miyazaki K."/>
            <person name="Natsume S."/>
            <person name="Konno N."/>
        </authorList>
    </citation>
    <scope>NUCLEOTIDE SEQUENCE [LARGE SCALE GENOMIC DNA]</scope>
    <source>
        <strain evidence="2 3">NBRC 111202</strain>
    </source>
</reference>
<reference evidence="2 3" key="2">
    <citation type="submission" date="2017-02" db="EMBL/GenBank/DDBJ databases">
        <title>A genome survey and senescence transcriptome analysis in Lentinula edodes.</title>
        <authorList>
            <person name="Sakamoto Y."/>
            <person name="Nakade K."/>
            <person name="Sato S."/>
            <person name="Yoshida Y."/>
            <person name="Miyazaki K."/>
            <person name="Natsume S."/>
            <person name="Konno N."/>
        </authorList>
    </citation>
    <scope>NUCLEOTIDE SEQUENCE [LARGE SCALE GENOMIC DNA]</scope>
    <source>
        <strain evidence="2 3">NBRC 111202</strain>
    </source>
</reference>
<name>A0A1Q3EHZ9_LENED</name>